<dbReference type="Proteomes" id="UP000295151">
    <property type="component" value="Unassembled WGS sequence"/>
</dbReference>
<proteinExistence type="predicted"/>
<dbReference type="RefSeq" id="WP_238158203.1">
    <property type="nucleotide sequence ID" value="NZ_SOCE01000001.1"/>
</dbReference>
<organism evidence="1 2">
    <name type="scientific">Kribbella voronezhensis</name>
    <dbReference type="NCBI Taxonomy" id="2512212"/>
    <lineage>
        <taxon>Bacteria</taxon>
        <taxon>Bacillati</taxon>
        <taxon>Actinomycetota</taxon>
        <taxon>Actinomycetes</taxon>
        <taxon>Propionibacteriales</taxon>
        <taxon>Kribbellaceae</taxon>
        <taxon>Kribbella</taxon>
    </lineage>
</organism>
<accession>A0A4R7TD51</accession>
<sequence length="126" mass="12930">MTLTEAREVLRAELLAVAAAVVPGQTPVVTHDPGPVNPGALFDGRAPATICSITVETGEPAAVPDPEAAVSTAAAILTARGWTASIAAPEDGHHRVSASRDGYEIAVHAWPTDWRITFSGDTPAIG</sequence>
<reference evidence="1 2" key="1">
    <citation type="submission" date="2019-03" db="EMBL/GenBank/DDBJ databases">
        <title>Genomic Encyclopedia of Type Strains, Phase III (KMG-III): the genomes of soil and plant-associated and newly described type strains.</title>
        <authorList>
            <person name="Whitman W."/>
        </authorList>
    </citation>
    <scope>NUCLEOTIDE SEQUENCE [LARGE SCALE GENOMIC DNA]</scope>
    <source>
        <strain evidence="1 2">VKM Ac-2575</strain>
    </source>
</reference>
<name>A0A4R7TD51_9ACTN</name>
<dbReference type="AlphaFoldDB" id="A0A4R7TD51"/>
<gene>
    <name evidence="1" type="ORF">EV138_3644</name>
</gene>
<dbReference type="EMBL" id="SOCE01000001">
    <property type="protein sequence ID" value="TDU90061.1"/>
    <property type="molecule type" value="Genomic_DNA"/>
</dbReference>
<evidence type="ECO:0000313" key="2">
    <source>
        <dbReference type="Proteomes" id="UP000295151"/>
    </source>
</evidence>
<keyword evidence="2" id="KW-1185">Reference proteome</keyword>
<evidence type="ECO:0000313" key="1">
    <source>
        <dbReference type="EMBL" id="TDU90061.1"/>
    </source>
</evidence>
<comment type="caution">
    <text evidence="1">The sequence shown here is derived from an EMBL/GenBank/DDBJ whole genome shotgun (WGS) entry which is preliminary data.</text>
</comment>
<protein>
    <submittedName>
        <fullName evidence="1">Uncharacterized protein</fullName>
    </submittedName>
</protein>